<dbReference type="InterPro" id="IPR015500">
    <property type="entry name" value="Peptidase_S8_subtilisin-rel"/>
</dbReference>
<dbReference type="PANTHER" id="PTHR43806">
    <property type="entry name" value="PEPTIDASE S8"/>
    <property type="match status" value="1"/>
</dbReference>
<feature type="domain" description="Fervidolysin-like N-terminal prodomain" evidence="7">
    <location>
        <begin position="60"/>
        <end position="125"/>
    </location>
</feature>
<dbReference type="OrthoDB" id="9798386at2"/>
<accession>D9SMB8</accession>
<proteinExistence type="inferred from homology"/>
<dbReference type="Gene3D" id="2.60.120.380">
    <property type="match status" value="1"/>
</dbReference>
<dbReference type="RefSeq" id="WP_010074125.1">
    <property type="nucleotide sequence ID" value="NC_014393.1"/>
</dbReference>
<dbReference type="InterPro" id="IPR050131">
    <property type="entry name" value="Peptidase_S8_subtilisin-like"/>
</dbReference>
<dbReference type="KEGG" id="ccb:Clocel_4113"/>
<dbReference type="InterPro" id="IPR036852">
    <property type="entry name" value="Peptidase_S8/S53_dom_sf"/>
</dbReference>
<dbReference type="PRINTS" id="PR00723">
    <property type="entry name" value="SUBTILISIN"/>
</dbReference>
<evidence type="ECO:0000256" key="3">
    <source>
        <dbReference type="ARBA" id="ARBA00022801"/>
    </source>
</evidence>
<evidence type="ECO:0000256" key="2">
    <source>
        <dbReference type="ARBA" id="ARBA00022670"/>
    </source>
</evidence>
<dbReference type="InterPro" id="IPR000209">
    <property type="entry name" value="Peptidase_S8/S53_dom"/>
</dbReference>
<evidence type="ECO:0000259" key="7">
    <source>
        <dbReference type="Pfam" id="PF22148"/>
    </source>
</evidence>
<feature type="active site" description="Charge relay system" evidence="5">
    <location>
        <position position="181"/>
    </location>
</feature>
<keyword evidence="2 5" id="KW-0645">Protease</keyword>
<dbReference type="InterPro" id="IPR054399">
    <property type="entry name" value="Fervidolysin-like_N_prodom"/>
</dbReference>
<dbReference type="GO" id="GO:0006508">
    <property type="term" value="P:proteolysis"/>
    <property type="evidence" value="ECO:0007669"/>
    <property type="project" value="UniProtKB-KW"/>
</dbReference>
<dbReference type="Pfam" id="PF00082">
    <property type="entry name" value="Peptidase_S8"/>
    <property type="match status" value="1"/>
</dbReference>
<dbReference type="EMBL" id="CP002160">
    <property type="protein sequence ID" value="ADL53774.1"/>
    <property type="molecule type" value="Genomic_DNA"/>
</dbReference>
<organism evidence="8 9">
    <name type="scientific">Clostridium cellulovorans (strain ATCC 35296 / DSM 3052 / OCM 3 / 743B)</name>
    <dbReference type="NCBI Taxonomy" id="573061"/>
    <lineage>
        <taxon>Bacteria</taxon>
        <taxon>Bacillati</taxon>
        <taxon>Bacillota</taxon>
        <taxon>Clostridia</taxon>
        <taxon>Eubacteriales</taxon>
        <taxon>Clostridiaceae</taxon>
        <taxon>Clostridium</taxon>
    </lineage>
</organism>
<dbReference type="GO" id="GO:0004252">
    <property type="term" value="F:serine-type endopeptidase activity"/>
    <property type="evidence" value="ECO:0007669"/>
    <property type="project" value="UniProtKB-UniRule"/>
</dbReference>
<evidence type="ECO:0000313" key="8">
    <source>
        <dbReference type="EMBL" id="ADL53774.1"/>
    </source>
</evidence>
<dbReference type="InterPro" id="IPR023827">
    <property type="entry name" value="Peptidase_S8_Asp-AS"/>
</dbReference>
<evidence type="ECO:0000313" key="9">
    <source>
        <dbReference type="Proteomes" id="UP000002730"/>
    </source>
</evidence>
<reference evidence="8 9" key="1">
    <citation type="submission" date="2010-08" db="EMBL/GenBank/DDBJ databases">
        <title>Complete sequence of Clostridium cellulovorans 743B.</title>
        <authorList>
            <consortium name="US DOE Joint Genome Institute"/>
            <person name="Lucas S."/>
            <person name="Copeland A."/>
            <person name="Lapidus A."/>
            <person name="Cheng J.-F."/>
            <person name="Bruce D."/>
            <person name="Goodwin L."/>
            <person name="Pitluck S."/>
            <person name="Chertkov O."/>
            <person name="Detter J.C."/>
            <person name="Han C."/>
            <person name="Tapia R."/>
            <person name="Land M."/>
            <person name="Hauser L."/>
            <person name="Chang Y.-J."/>
            <person name="Jeffries C."/>
            <person name="Kyrpides N."/>
            <person name="Ivanova N."/>
            <person name="Mikhailova N."/>
            <person name="Hemme C.L."/>
            <person name="Woyke T."/>
        </authorList>
    </citation>
    <scope>NUCLEOTIDE SEQUENCE [LARGE SCALE GENOMIC DNA]</scope>
    <source>
        <strain evidence="9">ATCC 35296 / DSM 3052 / OCM 3 / 743B</strain>
    </source>
</reference>
<dbReference type="PROSITE" id="PS51892">
    <property type="entry name" value="SUBTILASE"/>
    <property type="match status" value="1"/>
</dbReference>
<dbReference type="Gene3D" id="3.40.50.200">
    <property type="entry name" value="Peptidase S8/S53 domain"/>
    <property type="match status" value="1"/>
</dbReference>
<protein>
    <submittedName>
        <fullName evidence="8">Peptidase S8 and S53 subtilisin kexin sedolisin</fullName>
    </submittedName>
</protein>
<dbReference type="PANTHER" id="PTHR43806:SF11">
    <property type="entry name" value="CEREVISIN-RELATED"/>
    <property type="match status" value="1"/>
</dbReference>
<comment type="similarity">
    <text evidence="1 5">Belongs to the peptidase S8 family.</text>
</comment>
<dbReference type="Proteomes" id="UP000002730">
    <property type="component" value="Chromosome"/>
</dbReference>
<dbReference type="AlphaFoldDB" id="D9SMB8"/>
<dbReference type="HOGENOM" id="CLU_261277_0_0_9"/>
<dbReference type="Pfam" id="PF22148">
    <property type="entry name" value="Fervidolysin_NPro-like"/>
    <property type="match status" value="1"/>
</dbReference>
<evidence type="ECO:0000256" key="5">
    <source>
        <dbReference type="PROSITE-ProRule" id="PRU01240"/>
    </source>
</evidence>
<dbReference type="SUPFAM" id="SSF52743">
    <property type="entry name" value="Subtilisin-like"/>
    <property type="match status" value="1"/>
</dbReference>
<evidence type="ECO:0000256" key="1">
    <source>
        <dbReference type="ARBA" id="ARBA00011073"/>
    </source>
</evidence>
<feature type="active site" description="Charge relay system" evidence="5">
    <location>
        <position position="371"/>
    </location>
</feature>
<dbReference type="STRING" id="573061.Clocel_4113"/>
<keyword evidence="9" id="KW-1185">Reference proteome</keyword>
<keyword evidence="3 5" id="KW-0378">Hydrolase</keyword>
<feature type="active site" description="Charge relay system" evidence="5">
    <location>
        <position position="213"/>
    </location>
</feature>
<evidence type="ECO:0000256" key="4">
    <source>
        <dbReference type="ARBA" id="ARBA00022825"/>
    </source>
</evidence>
<dbReference type="PROSITE" id="PS00136">
    <property type="entry name" value="SUBTILASE_ASP"/>
    <property type="match status" value="1"/>
</dbReference>
<keyword evidence="4 5" id="KW-0720">Serine protease</keyword>
<evidence type="ECO:0000259" key="6">
    <source>
        <dbReference type="Pfam" id="PF00082"/>
    </source>
</evidence>
<gene>
    <name evidence="8" type="ordered locus">Clocel_4113</name>
</gene>
<feature type="domain" description="Peptidase S8/S53" evidence="6">
    <location>
        <begin position="172"/>
        <end position="417"/>
    </location>
</feature>
<name>D9SMB8_CLOC7</name>
<dbReference type="eggNOG" id="COG1705">
    <property type="taxonomic scope" value="Bacteria"/>
</dbReference>
<sequence length="1107" mass="121206">MKKQFLRMVGISLFCLSLLNIEGIDLVYAANYEERKVYITSQKVDYIKDKSKIEDFYSKKENVIENEIIVKYKEDEKKPSVFSYFWGKSNNKEKIQKIKVKSKSELDQRLNELQNDPNIEYIQPNYKYKKSELTKSNQYNSVNAMMLSTGVSEKQWYMDSLGIPGVWTQSTGAGVKVAVLDTGIDTTHEDLQGKVIGGKDFTNSGSYMDDEGHGTAMAGIIAADRANGIGVSGIAYDAKILSVKVLDSRGEGDTLTTSEGIKWAADNGAKILNLSLGGDSSDPILEDAVNYAVSKGCVIIAASGNDGVFGVGYPAAYNNVIAVGATDEANQWSNFSNYGDELDVVAPGVNIYTTAPKSLVYQTYNVYQGTSPATAVVSGQVSLILSKQPQLTVSDVLKKIKDCSFRLAKTYPDIFYGQGVLDVSKAITGVDGTLNYAVLASKNDNTIGSAREITSSTSFSDSIASETDANWYKLYVPSNTVAKIKFSSGNSGLSAEIYRNDHKSLENIMFPFNGLYVNEEYYVSNYFSPTYYYVKIMDNLSPTNSWNTVIEYKSITDPVIPKIQSLKYSIDTLKQDAVVTENTLNIGGWALCEDLIGNVKVKIDNEIYQIENGVIRQDVFEAFPEYYDIRAGFNGTIDLSQLAYGKHTLTMVFTDMIGAVTSTNPITFTIADTLKYSIDNVKPGMQVTSNSLPVGGWALSKVGIAKVEAVVDNDTPVELKYGTSRIDVYNAFKDYNNMTSGFGGNLDIRKYGYGTHSLRLKLTYLGGRTAFSTPVNFTIVSTLITSMDTVREGSIVMGTTLGIGGWALSKAGISKVEAIIDNNTSSIMTYGATRMDVYNAFKGYNNSKAGFNGTLDVGKLSYGEHYLKLRITEGNTKVTVLKPVKFIVQSPIYSIDTPINASTIAGNTLGVGGWVLSKAGIQKVEVLVDGVRYKELQYGINRPDVYNVFKEYNNQNSGFNGTIDISKLPYGIHHIQLKITDKVGRVNNSKAVSVNIADTKKYAIDSPQSGKIVVGNTLNVAGWVLSKTGVVKVEALVDGVAYNVQYGINRLDVYNAFKDFNNKSSGFIGTVDVSKLSLGNHSLVMRFTDARGQILLTEVRTFSIQKP</sequence>
<dbReference type="eggNOG" id="COG1404">
    <property type="taxonomic scope" value="Bacteria"/>
</dbReference>